<organism evidence="1 2">
    <name type="scientific">Cymbomonas tetramitiformis</name>
    <dbReference type="NCBI Taxonomy" id="36881"/>
    <lineage>
        <taxon>Eukaryota</taxon>
        <taxon>Viridiplantae</taxon>
        <taxon>Chlorophyta</taxon>
        <taxon>Pyramimonadophyceae</taxon>
        <taxon>Pyramimonadales</taxon>
        <taxon>Pyramimonadaceae</taxon>
        <taxon>Cymbomonas</taxon>
    </lineage>
</organism>
<accession>A0AAE0C760</accession>
<keyword evidence="2" id="KW-1185">Reference proteome</keyword>
<gene>
    <name evidence="1" type="ORF">CYMTET_40866</name>
</gene>
<proteinExistence type="predicted"/>
<name>A0AAE0C760_9CHLO</name>
<reference evidence="1 2" key="1">
    <citation type="journal article" date="2015" name="Genome Biol. Evol.">
        <title>Comparative Genomics of a Bacterivorous Green Alga Reveals Evolutionary Causalities and Consequences of Phago-Mixotrophic Mode of Nutrition.</title>
        <authorList>
            <person name="Burns J.A."/>
            <person name="Paasch A."/>
            <person name="Narechania A."/>
            <person name="Kim E."/>
        </authorList>
    </citation>
    <scope>NUCLEOTIDE SEQUENCE [LARGE SCALE GENOMIC DNA]</scope>
    <source>
        <strain evidence="1 2">PLY_AMNH</strain>
    </source>
</reference>
<protein>
    <submittedName>
        <fullName evidence="1">Uncharacterized protein</fullName>
    </submittedName>
</protein>
<dbReference type="Proteomes" id="UP001190700">
    <property type="component" value="Unassembled WGS sequence"/>
</dbReference>
<evidence type="ECO:0000313" key="2">
    <source>
        <dbReference type="Proteomes" id="UP001190700"/>
    </source>
</evidence>
<dbReference type="AlphaFoldDB" id="A0AAE0C760"/>
<evidence type="ECO:0000313" key="1">
    <source>
        <dbReference type="EMBL" id="KAK3249716.1"/>
    </source>
</evidence>
<dbReference type="EMBL" id="LGRX02027195">
    <property type="protein sequence ID" value="KAK3249716.1"/>
    <property type="molecule type" value="Genomic_DNA"/>
</dbReference>
<comment type="caution">
    <text evidence="1">The sequence shown here is derived from an EMBL/GenBank/DDBJ whole genome shotgun (WGS) entry which is preliminary data.</text>
</comment>
<sequence>MPCCGLFFKSESVSTYQLEDWIKSCKLDPIRDHIVRLVTTVDELKNDVTEAHVQGMGLAIVTEGKFRRCLKDLGNKQVSAHSAPSALRRSERFQTLPEPCQCPREGVVYSGKLPEKEIPNRWIFLYNQLAKLEIFDSVLGNFGSEWNKPSTSYPVRMHASAGFKRSWTLRGGPDAPFYGDQTLPTLEFVDSAQAHSIVGVVVPFRGSRWTESETSEFGLNRAITMVDAKLFDWLGWMERPADFDQVTVMTLFFGPKMGKQHGPPTYELPMLQSNIDATMEAALEFGEAFAAEWLDSMKGWGSYWINDREQSQRPWVRTPKALTIDRLLRHFPTENNMVKYRKHEGLYVDPPSERQTEESHNIAVTEADYLAKVLKVEHPPPAVRAVKKNYLIGFGSIMQTASRRASSPEAAVAAPCRIKAQFGYVREWNFQASTAQICALGLRRCQPNEKGSSINGVLFPAPDDLTEFDKRENGYQRVVVPRDMIELLSWQELPSRANIFVYVPYSPSVVAKYGMDATTGYPKCMGPNPPEGLNLETEAAGLGLFPPSIKYPILQTYIDVCISGCLEYGEDFAVEFINSTFLWSPFWVNERLLARRPWVHQNQYVLIDKILSASIPTYYAQRKLQSEYAVLFTMAPSDEYEAEPDSLEIEDLTHLETAVSKYQTTLGKFLHMRETIHY</sequence>